<dbReference type="Gene3D" id="2.60.40.1930">
    <property type="match status" value="2"/>
</dbReference>
<evidence type="ECO:0000313" key="4">
    <source>
        <dbReference type="EMBL" id="QIB27707.1"/>
    </source>
</evidence>
<dbReference type="AlphaFoldDB" id="A0A6P1YF46"/>
<dbReference type="PANTHER" id="PTHR43308">
    <property type="entry name" value="OUTER MEMBRANE PROTEIN ALPHA-RELATED"/>
    <property type="match status" value="1"/>
</dbReference>
<accession>A0A6P1YF46</accession>
<feature type="signal peptide" evidence="2">
    <location>
        <begin position="1"/>
        <end position="23"/>
    </location>
</feature>
<feature type="domain" description="SLH" evidence="3">
    <location>
        <begin position="551"/>
        <end position="610"/>
    </location>
</feature>
<feature type="compositionally biased region" description="Basic and acidic residues" evidence="1">
    <location>
        <begin position="343"/>
        <end position="353"/>
    </location>
</feature>
<evidence type="ECO:0000259" key="3">
    <source>
        <dbReference type="PROSITE" id="PS51272"/>
    </source>
</evidence>
<dbReference type="PANTHER" id="PTHR43308:SF5">
    <property type="entry name" value="S-LAYER PROTEIN _ PEPTIDOGLYCAN ENDO-BETA-N-ACETYLGLUCOSAMINIDASE"/>
    <property type="match status" value="1"/>
</dbReference>
<name>A0A6P1YF46_9FIRM</name>
<reference evidence="4 5" key="1">
    <citation type="submission" date="2020-02" db="EMBL/GenBank/DDBJ databases">
        <title>Thermophilic hydrogen producing bacteria, Caloranaerobacter azorensis.</title>
        <authorList>
            <person name="Baek K."/>
        </authorList>
    </citation>
    <scope>NUCLEOTIDE SEQUENCE [LARGE SCALE GENOMIC DNA]</scope>
    <source>
        <strain evidence="4 5">T3-1</strain>
    </source>
</reference>
<feature type="region of interest" description="Disordered" evidence="1">
    <location>
        <begin position="319"/>
        <end position="353"/>
    </location>
</feature>
<organism evidence="4 5">
    <name type="scientific">Caloranaerobacter azorensis</name>
    <dbReference type="NCBI Taxonomy" id="116090"/>
    <lineage>
        <taxon>Bacteria</taxon>
        <taxon>Bacillati</taxon>
        <taxon>Bacillota</taxon>
        <taxon>Tissierellia</taxon>
        <taxon>Tissierellales</taxon>
        <taxon>Thermohalobacteraceae</taxon>
        <taxon>Caloranaerobacter</taxon>
    </lineage>
</organism>
<keyword evidence="2" id="KW-0732">Signal</keyword>
<protein>
    <recommendedName>
        <fullName evidence="3">SLH domain-containing protein</fullName>
    </recommendedName>
</protein>
<dbReference type="InterPro" id="IPR051465">
    <property type="entry name" value="Cell_Envelope_Struct_Comp"/>
</dbReference>
<gene>
    <name evidence="4" type="ORF">G3A45_10650</name>
</gene>
<dbReference type="PROSITE" id="PS51272">
    <property type="entry name" value="SLH"/>
    <property type="match status" value="3"/>
</dbReference>
<feature type="domain" description="SLH" evidence="3">
    <location>
        <begin position="611"/>
        <end position="673"/>
    </location>
</feature>
<evidence type="ECO:0000256" key="1">
    <source>
        <dbReference type="SAM" id="MobiDB-lite"/>
    </source>
</evidence>
<feature type="chain" id="PRO_5026974845" description="SLH domain-containing protein" evidence="2">
    <location>
        <begin position="24"/>
        <end position="734"/>
    </location>
</feature>
<proteinExistence type="predicted"/>
<dbReference type="EMBL" id="CP048617">
    <property type="protein sequence ID" value="QIB27707.1"/>
    <property type="molecule type" value="Genomic_DNA"/>
</dbReference>
<dbReference type="KEGG" id="cazo:G3A45_10650"/>
<evidence type="ECO:0000256" key="2">
    <source>
        <dbReference type="SAM" id="SignalP"/>
    </source>
</evidence>
<dbReference type="Proteomes" id="UP000464452">
    <property type="component" value="Chromosome"/>
</dbReference>
<evidence type="ECO:0000313" key="5">
    <source>
        <dbReference type="Proteomes" id="UP000464452"/>
    </source>
</evidence>
<feature type="compositionally biased region" description="Gly residues" evidence="1">
    <location>
        <begin position="324"/>
        <end position="335"/>
    </location>
</feature>
<feature type="domain" description="SLH" evidence="3">
    <location>
        <begin position="675"/>
        <end position="734"/>
    </location>
</feature>
<dbReference type="InterPro" id="IPR001119">
    <property type="entry name" value="SLH_dom"/>
</dbReference>
<sequence length="734" mass="82177">MKKFFSVILILTVLFVSAFSSIAASSQYEIEVNLSQDKLLPGSEVEIFGKVKENGNGYSNTPVTIVIEREEDKSKVFVKELMTDSNGDFRTVFKLNEDIAYGKYDIYISSVGIVKIVHFTVEKNKPTSELVLELDKTKYYSGDTVKISGVAYKEGAIVSYTPVIIKIFYDDQIKFVKELMTDSEGKFSVEYKTMPEQATGVYKVQAEALGITKSIQITIEEKPADKNEITLRVDKDKYYLGEKVKIDGIVYQNNAVKPDTPVVIKVLYSGQVKFEKELMTDSEGKFSVEYKTMPEQATGVYKVQAEALGITVEKTFNIAKKPSTGGGGGGGGGSSSSGASKNKGKEVKETEQGKLTIEKDKNGNILATFEMDSRKLMKQLEKDNQNKLIINATSGKDADRVVINMDSEIVAEIGKKGKVIEIDIDQVKVEIEPEALHLEENSKISFDVRKLKKEEANQYLKELNVRYLPVSNIFDFKLVQIKGEKETKLVFKKPLIITINYNKDKVKNYKKLGVYYLNESTKTWEYVGGLPSQNGTITFKAGHFSKYTVMEYNKVFADVDIPWANEAVEVLTARHIIDGVDDEHYAPYANITRAQFAKLLVYALDLEKGENEVTFTDVKGDVWYKDSVETAASLGIVKGYNGCFNPNGEITREQMATMIVRAMKYLNPDADYSSQLSFMDKEEISNWAKEAVGIAYNKGIVNGVGENKFAPKDTANRAQAAVMIYRLLEVLNRM</sequence>
<dbReference type="Pfam" id="PF00395">
    <property type="entry name" value="SLH"/>
    <property type="match status" value="3"/>
</dbReference>
<dbReference type="RefSeq" id="WP_163235499.1">
    <property type="nucleotide sequence ID" value="NZ_CP048617.1"/>
</dbReference>